<sequence length="261" mass="29453">MRIPDLLVLFRHLGVEKNVLIEVKTSKREQLAIRSEDLASMQEYAKRLSFPLLLAWKPRRLGLWLLVDPVHTVTKGGKSILTLDAAIKNNLLGTVAGDFMVVPKPGAGLFIDLEIRETYSKSESGFKAMMQVLNAEYRSGCGEPSPKVPWSISAMIFANMESHTCVLDNAIQQSFVARSQAMSAQQILRTAVAFQLNDQDPVRWLHVAKKLEHVLQKKTLEHELGSHIGAFVQYLFQQHPKNWPSHLPEEWNYLPDDSTIG</sequence>
<accession>A0ABP9VIA9</accession>
<evidence type="ECO:0000313" key="1">
    <source>
        <dbReference type="EMBL" id="GAA5504943.1"/>
    </source>
</evidence>
<evidence type="ECO:0000313" key="2">
    <source>
        <dbReference type="Proteomes" id="UP001416858"/>
    </source>
</evidence>
<dbReference type="Proteomes" id="UP001416858">
    <property type="component" value="Unassembled WGS sequence"/>
</dbReference>
<keyword evidence="2" id="KW-1185">Reference proteome</keyword>
<comment type="caution">
    <text evidence="1">The sequence shown here is derived from an EMBL/GenBank/DDBJ whole genome shotgun (WGS) entry which is preliminary data.</text>
</comment>
<dbReference type="InterPro" id="IPR011856">
    <property type="entry name" value="tRNA_endonuc-like_dom_sf"/>
</dbReference>
<protein>
    <submittedName>
        <fullName evidence="1">Uncharacterized protein</fullName>
    </submittedName>
</protein>
<dbReference type="Gene3D" id="3.40.1350.10">
    <property type="match status" value="1"/>
</dbReference>
<reference evidence="1 2" key="1">
    <citation type="submission" date="2024-02" db="EMBL/GenBank/DDBJ databases">
        <title>Rhodopirellula caenicola NBRC 110016.</title>
        <authorList>
            <person name="Ichikawa N."/>
            <person name="Katano-Makiyama Y."/>
            <person name="Hidaka K."/>
        </authorList>
    </citation>
    <scope>NUCLEOTIDE SEQUENCE [LARGE SCALE GENOMIC DNA]</scope>
    <source>
        <strain evidence="1 2">NBRC 110016</strain>
    </source>
</reference>
<dbReference type="EMBL" id="BAABRO010000001">
    <property type="protein sequence ID" value="GAA5504943.1"/>
    <property type="molecule type" value="Genomic_DNA"/>
</dbReference>
<gene>
    <name evidence="1" type="ORF">Rcae01_00382</name>
</gene>
<organism evidence="1 2">
    <name type="scientific">Novipirellula caenicola</name>
    <dbReference type="NCBI Taxonomy" id="1536901"/>
    <lineage>
        <taxon>Bacteria</taxon>
        <taxon>Pseudomonadati</taxon>
        <taxon>Planctomycetota</taxon>
        <taxon>Planctomycetia</taxon>
        <taxon>Pirellulales</taxon>
        <taxon>Pirellulaceae</taxon>
        <taxon>Novipirellula</taxon>
    </lineage>
</organism>
<proteinExistence type="predicted"/>
<name>A0ABP9VIA9_9BACT</name>